<evidence type="ECO:0000256" key="3">
    <source>
        <dbReference type="ARBA" id="ARBA00022692"/>
    </source>
</evidence>
<proteinExistence type="predicted"/>
<keyword evidence="9" id="KW-1185">Reference proteome</keyword>
<dbReference type="CDD" id="cd16380">
    <property type="entry name" value="YitT_C"/>
    <property type="match status" value="1"/>
</dbReference>
<comment type="subcellular location">
    <subcellularLocation>
        <location evidence="1">Cell membrane</location>
        <topology evidence="1">Multi-pass membrane protein</topology>
    </subcellularLocation>
</comment>
<gene>
    <name evidence="8" type="ORF">GCM10007216_13930</name>
</gene>
<dbReference type="InterPro" id="IPR015867">
    <property type="entry name" value="N-reg_PII/ATP_PRibTrfase_C"/>
</dbReference>
<protein>
    <submittedName>
        <fullName evidence="8">Membrane protein</fullName>
    </submittedName>
</protein>
<evidence type="ECO:0000256" key="5">
    <source>
        <dbReference type="ARBA" id="ARBA00023136"/>
    </source>
</evidence>
<sequence length="276" mass="30165">MKIFSKDLILLIIGSFIFAIGINYFAIPNKLSEGGIIGITIVTYYLFGWSPGITNFVLNTSLVAIGYKYFTKRMTLLTIISIIFTSVFLHITTGWGDQLNGDTLLAALFAGLAVGMGIGLIFKAGGTSGGTTILARLLNQWLGWSVGSAMLIIDIAVIVGSSFVIGKEKAMYTLIAVYVGAKVIDAIVEGTEERSAVMIISDKSEEILQVVMDKMSRGVTVLEARGGYSQADKNVLYIVINKREIVQLKKLVEDIDPDTYITLHRVQEIFRRGYKG</sequence>
<evidence type="ECO:0000313" key="8">
    <source>
        <dbReference type="EMBL" id="GGC84465.1"/>
    </source>
</evidence>
<keyword evidence="5 6" id="KW-0472">Membrane</keyword>
<feature type="domain" description="DUF2179" evidence="7">
    <location>
        <begin position="217"/>
        <end position="269"/>
    </location>
</feature>
<keyword evidence="2" id="KW-1003">Cell membrane</keyword>
<dbReference type="RefSeq" id="WP_181949521.1">
    <property type="nucleotide sequence ID" value="NZ_BMCJ01000002.1"/>
</dbReference>
<dbReference type="EMBL" id="BMCJ01000002">
    <property type="protein sequence ID" value="GGC84465.1"/>
    <property type="molecule type" value="Genomic_DNA"/>
</dbReference>
<accession>A0ABQ1NSQ8</accession>
<dbReference type="Pfam" id="PF02588">
    <property type="entry name" value="YitT_membrane"/>
    <property type="match status" value="1"/>
</dbReference>
<dbReference type="Pfam" id="PF10035">
    <property type="entry name" value="DUF2179"/>
    <property type="match status" value="1"/>
</dbReference>
<feature type="transmembrane region" description="Helical" evidence="6">
    <location>
        <begin position="142"/>
        <end position="164"/>
    </location>
</feature>
<name>A0ABQ1NSQ8_9BACI</name>
<dbReference type="PIRSF" id="PIRSF006483">
    <property type="entry name" value="Membrane_protein_YitT"/>
    <property type="match status" value="1"/>
</dbReference>
<evidence type="ECO:0000313" key="9">
    <source>
        <dbReference type="Proteomes" id="UP000619534"/>
    </source>
</evidence>
<dbReference type="Proteomes" id="UP000619534">
    <property type="component" value="Unassembled WGS sequence"/>
</dbReference>
<dbReference type="PANTHER" id="PTHR33545">
    <property type="entry name" value="UPF0750 MEMBRANE PROTEIN YITT-RELATED"/>
    <property type="match status" value="1"/>
</dbReference>
<evidence type="ECO:0000256" key="2">
    <source>
        <dbReference type="ARBA" id="ARBA00022475"/>
    </source>
</evidence>
<dbReference type="PANTHER" id="PTHR33545:SF4">
    <property type="entry name" value="UPF0750 MEMBRANE PROTEIN YXKD"/>
    <property type="match status" value="1"/>
</dbReference>
<evidence type="ECO:0000256" key="6">
    <source>
        <dbReference type="SAM" id="Phobius"/>
    </source>
</evidence>
<feature type="transmembrane region" description="Helical" evidence="6">
    <location>
        <begin position="104"/>
        <end position="122"/>
    </location>
</feature>
<dbReference type="InterPro" id="IPR019264">
    <property type="entry name" value="DUF2179"/>
</dbReference>
<evidence type="ECO:0000256" key="1">
    <source>
        <dbReference type="ARBA" id="ARBA00004651"/>
    </source>
</evidence>
<keyword evidence="4 6" id="KW-1133">Transmembrane helix</keyword>
<feature type="transmembrane region" description="Helical" evidence="6">
    <location>
        <begin position="47"/>
        <end position="67"/>
    </location>
</feature>
<keyword evidence="3 6" id="KW-0812">Transmembrane</keyword>
<dbReference type="Gene3D" id="3.30.70.120">
    <property type="match status" value="1"/>
</dbReference>
<dbReference type="InterPro" id="IPR051461">
    <property type="entry name" value="UPF0750_membrane"/>
</dbReference>
<dbReference type="InterPro" id="IPR003740">
    <property type="entry name" value="YitT"/>
</dbReference>
<comment type="caution">
    <text evidence="8">The sequence shown here is derived from an EMBL/GenBank/DDBJ whole genome shotgun (WGS) entry which is preliminary data.</text>
</comment>
<feature type="transmembrane region" description="Helical" evidence="6">
    <location>
        <begin position="74"/>
        <end position="92"/>
    </location>
</feature>
<organism evidence="8 9">
    <name type="scientific">Thalassobacillus devorans</name>
    <dbReference type="NCBI Taxonomy" id="279813"/>
    <lineage>
        <taxon>Bacteria</taxon>
        <taxon>Bacillati</taxon>
        <taxon>Bacillota</taxon>
        <taxon>Bacilli</taxon>
        <taxon>Bacillales</taxon>
        <taxon>Bacillaceae</taxon>
        <taxon>Thalassobacillus</taxon>
    </lineage>
</organism>
<evidence type="ECO:0000256" key="4">
    <source>
        <dbReference type="ARBA" id="ARBA00022989"/>
    </source>
</evidence>
<reference evidence="9" key="1">
    <citation type="journal article" date="2019" name="Int. J. Syst. Evol. Microbiol.">
        <title>The Global Catalogue of Microorganisms (GCM) 10K type strain sequencing project: providing services to taxonomists for standard genome sequencing and annotation.</title>
        <authorList>
            <consortium name="The Broad Institute Genomics Platform"/>
            <consortium name="The Broad Institute Genome Sequencing Center for Infectious Disease"/>
            <person name="Wu L."/>
            <person name="Ma J."/>
        </authorList>
    </citation>
    <scope>NUCLEOTIDE SEQUENCE [LARGE SCALE GENOMIC DNA]</scope>
    <source>
        <strain evidence="9">CCM 7282</strain>
    </source>
</reference>
<evidence type="ECO:0000259" key="7">
    <source>
        <dbReference type="Pfam" id="PF10035"/>
    </source>
</evidence>
<feature type="transmembrane region" description="Helical" evidence="6">
    <location>
        <begin position="7"/>
        <end position="27"/>
    </location>
</feature>